<gene>
    <name evidence="1" type="ORF">NIES267_17670</name>
</gene>
<proteinExistence type="predicted"/>
<accession>A0A1Z4LMG4</accession>
<evidence type="ECO:0000313" key="2">
    <source>
        <dbReference type="Proteomes" id="UP000218418"/>
    </source>
</evidence>
<evidence type="ECO:0008006" key="3">
    <source>
        <dbReference type="Google" id="ProtNLM"/>
    </source>
</evidence>
<sequence length="463" mass="52415">MSEQQNVTKMFIPKMRFVVGLASFLLAGGLSSYAYGQSKTQQLAQKDYSPQSINNASLNSLKTSTVPQQQSLTNSILTLNSNFSIPSTSCSQNTSISCPTPSINRLKNNLYQPQLISQAYRVIDELKRYKYTINGNKLFSPAQLPSSNRISFNQKDLLATLINTRQYYQDHSDDDPNISRPGVLSTQGVTVQDVLKTLDFMIVVLQEDIANNRPTRLQDPNFINSNFRVIRWSASNPKQPRRKNLRITKYAVFVHPGSRKKTAKFNVPLYSLQDTPLTDKFYTKYSKQDVLSGIYEPGGKEHGKVKPIVYMTREGLEEALMQGTILVDLGGGSSAYFNVDRSNEVPYVKGINRRSQKRYWYFKEVKDIKGYGYKIDEKISIKSGVTFAGDVLNVGLGRMIVIEYMKNGRRHLRMGVIADTGGAFLPNFYQLDFLAGIFKSQASFNRHIKQLPTYAKTYILIKK</sequence>
<name>A0A1Z4LMG4_9CYAN</name>
<protein>
    <recommendedName>
        <fullName evidence="3">POLO box domain-containing protein</fullName>
    </recommendedName>
</protein>
<dbReference type="Proteomes" id="UP000218418">
    <property type="component" value="Chromosome"/>
</dbReference>
<reference evidence="1 2" key="1">
    <citation type="submission" date="2017-06" db="EMBL/GenBank/DDBJ databases">
        <title>Genome sequencing of cyanobaciteial culture collection at National Institute for Environmental Studies (NIES).</title>
        <authorList>
            <person name="Hirose Y."/>
            <person name="Shimura Y."/>
            <person name="Fujisawa T."/>
            <person name="Nakamura Y."/>
            <person name="Kawachi M."/>
        </authorList>
    </citation>
    <scope>NUCLEOTIDE SEQUENCE [LARGE SCALE GENOMIC DNA]</scope>
    <source>
        <strain evidence="1 2">NIES-267</strain>
    </source>
</reference>
<dbReference type="SUPFAM" id="SSF50685">
    <property type="entry name" value="Barwin-like endoglucanases"/>
    <property type="match status" value="1"/>
</dbReference>
<keyword evidence="2" id="KW-1185">Reference proteome</keyword>
<evidence type="ECO:0000313" key="1">
    <source>
        <dbReference type="EMBL" id="BAY82288.1"/>
    </source>
</evidence>
<dbReference type="InterPro" id="IPR036908">
    <property type="entry name" value="RlpA-like_sf"/>
</dbReference>
<organism evidence="1 2">
    <name type="scientific">Calothrix parasitica NIES-267</name>
    <dbReference type="NCBI Taxonomy" id="1973488"/>
    <lineage>
        <taxon>Bacteria</taxon>
        <taxon>Bacillati</taxon>
        <taxon>Cyanobacteriota</taxon>
        <taxon>Cyanophyceae</taxon>
        <taxon>Nostocales</taxon>
        <taxon>Calotrichaceae</taxon>
        <taxon>Calothrix</taxon>
    </lineage>
</organism>
<dbReference type="EMBL" id="AP018227">
    <property type="protein sequence ID" value="BAY82288.1"/>
    <property type="molecule type" value="Genomic_DNA"/>
</dbReference>
<dbReference type="AlphaFoldDB" id="A0A1Z4LMG4"/>